<evidence type="ECO:0000313" key="2">
    <source>
        <dbReference type="EMBL" id="USQ81036.1"/>
    </source>
</evidence>
<dbReference type="Gene3D" id="3.20.20.140">
    <property type="entry name" value="Metal-dependent hydrolases"/>
    <property type="match status" value="1"/>
</dbReference>
<dbReference type="Proteomes" id="UP001056455">
    <property type="component" value="Chromosome"/>
</dbReference>
<dbReference type="Pfam" id="PF02811">
    <property type="entry name" value="PHP"/>
    <property type="match status" value="1"/>
</dbReference>
<dbReference type="PANTHER" id="PTHR42924">
    <property type="entry name" value="EXONUCLEASE"/>
    <property type="match status" value="1"/>
</dbReference>
<name>A0ABY4YWK6_9MICO</name>
<evidence type="ECO:0000259" key="1">
    <source>
        <dbReference type="SMART" id="SM00481"/>
    </source>
</evidence>
<dbReference type="PANTHER" id="PTHR42924:SF3">
    <property type="entry name" value="POLYMERASE_HISTIDINOL PHOSPHATASE N-TERMINAL DOMAIN-CONTAINING PROTEIN"/>
    <property type="match status" value="1"/>
</dbReference>
<protein>
    <submittedName>
        <fullName evidence="2">PHP domain-containing protein</fullName>
    </submittedName>
</protein>
<dbReference type="InterPro" id="IPR003141">
    <property type="entry name" value="Pol/His_phosphatase_N"/>
</dbReference>
<dbReference type="CDD" id="cd07438">
    <property type="entry name" value="PHP_HisPPase_AMP"/>
    <property type="match status" value="1"/>
</dbReference>
<dbReference type="Gene3D" id="1.10.150.650">
    <property type="match status" value="1"/>
</dbReference>
<accession>A0ABY4YWK6</accession>
<dbReference type="RefSeq" id="WP_252594420.1">
    <property type="nucleotide sequence ID" value="NZ_CP099489.1"/>
</dbReference>
<keyword evidence="3" id="KW-1185">Reference proteome</keyword>
<gene>
    <name evidence="2" type="ORF">NF556_05150</name>
</gene>
<sequence>MLIDLHTHSNRSDGTETPAEVVRAGAAAGLGALALTDHDTVEGWAEADLAGREAGVSVIPGVELSCQSRGISVHVLAYLVDPASEPLREEMRQSLDSRVGRLRKMADLLIADGYLDSYEQVLAQLKEGATPGRPHLADAMVAAGRFPDRNAAFADVLNGRSRYYVGHYAPDVLRAVEVIREAGGVAVIAHPLASERGLVVGDDVIAAMARAGLGGIEVNHRDHGPSQRAHAAELARRLDLLQTGASDYHGAGKDNRLGENTTAPEVLEELLERGTGSSALGAPLSR</sequence>
<organism evidence="2 3">
    <name type="scientific">Ornithinimicrobium faecis</name>
    <dbReference type="NCBI Taxonomy" id="2934158"/>
    <lineage>
        <taxon>Bacteria</taxon>
        <taxon>Bacillati</taxon>
        <taxon>Actinomycetota</taxon>
        <taxon>Actinomycetes</taxon>
        <taxon>Micrococcales</taxon>
        <taxon>Ornithinimicrobiaceae</taxon>
        <taxon>Ornithinimicrobium</taxon>
    </lineage>
</organism>
<dbReference type="InterPro" id="IPR052018">
    <property type="entry name" value="PHP_domain"/>
</dbReference>
<reference evidence="2" key="1">
    <citation type="submission" date="2022-06" db="EMBL/GenBank/DDBJ databases">
        <title>Ornithinimicrobium HY1793.</title>
        <authorList>
            <person name="Huang Y."/>
        </authorList>
    </citation>
    <scope>NUCLEOTIDE SEQUENCE</scope>
    <source>
        <strain evidence="2">HY1793</strain>
    </source>
</reference>
<dbReference type="InterPro" id="IPR004013">
    <property type="entry name" value="PHP_dom"/>
</dbReference>
<dbReference type="EMBL" id="CP099489">
    <property type="protein sequence ID" value="USQ81036.1"/>
    <property type="molecule type" value="Genomic_DNA"/>
</dbReference>
<dbReference type="InterPro" id="IPR016195">
    <property type="entry name" value="Pol/histidinol_Pase-like"/>
</dbReference>
<dbReference type="SUPFAM" id="SSF89550">
    <property type="entry name" value="PHP domain-like"/>
    <property type="match status" value="1"/>
</dbReference>
<evidence type="ECO:0000313" key="3">
    <source>
        <dbReference type="Proteomes" id="UP001056455"/>
    </source>
</evidence>
<feature type="domain" description="Polymerase/histidinol phosphatase N-terminal" evidence="1">
    <location>
        <begin position="3"/>
        <end position="68"/>
    </location>
</feature>
<dbReference type="SMART" id="SM00481">
    <property type="entry name" value="POLIIIAc"/>
    <property type="match status" value="1"/>
</dbReference>
<proteinExistence type="predicted"/>